<evidence type="ECO:0000256" key="6">
    <source>
        <dbReference type="ARBA" id="ARBA00022840"/>
    </source>
</evidence>
<dbReference type="OrthoDB" id="5857104at2759"/>
<dbReference type="GO" id="GO:0016887">
    <property type="term" value="F:ATP hydrolysis activity"/>
    <property type="evidence" value="ECO:0007669"/>
    <property type="project" value="TreeGrafter"/>
</dbReference>
<dbReference type="SUPFAM" id="SSF52540">
    <property type="entry name" value="P-loop containing nucleoside triphosphate hydrolases"/>
    <property type="match status" value="2"/>
</dbReference>
<reference evidence="14" key="1">
    <citation type="journal article" date="2018" name="Nat. Microbiol.">
        <title>Leveraging single-cell genomics to expand the fungal tree of life.</title>
        <authorList>
            <person name="Ahrendt S.R."/>
            <person name="Quandt C.A."/>
            <person name="Ciobanu D."/>
            <person name="Clum A."/>
            <person name="Salamov A."/>
            <person name="Andreopoulos B."/>
            <person name="Cheng J.F."/>
            <person name="Woyke T."/>
            <person name="Pelin A."/>
            <person name="Henrissat B."/>
            <person name="Reynolds N.K."/>
            <person name="Benny G.L."/>
            <person name="Smith M.E."/>
            <person name="James T.Y."/>
            <person name="Grigoriev I.V."/>
        </authorList>
    </citation>
    <scope>NUCLEOTIDE SEQUENCE [LARGE SCALE GENOMIC DNA]</scope>
    <source>
        <strain evidence="14">ATCC 52028</strain>
    </source>
</reference>
<evidence type="ECO:0000256" key="8">
    <source>
        <dbReference type="ARBA" id="ARBA00023125"/>
    </source>
</evidence>
<dbReference type="EMBL" id="ML014277">
    <property type="protein sequence ID" value="RKO99548.1"/>
    <property type="molecule type" value="Genomic_DNA"/>
</dbReference>
<protein>
    <submittedName>
        <fullName evidence="13">Uncharacterized protein</fullName>
    </submittedName>
</protein>
<evidence type="ECO:0000259" key="11">
    <source>
        <dbReference type="PROSITE" id="PS51192"/>
    </source>
</evidence>
<dbReference type="GO" id="GO:0042393">
    <property type="term" value="F:histone binding"/>
    <property type="evidence" value="ECO:0007669"/>
    <property type="project" value="TreeGrafter"/>
</dbReference>
<dbReference type="Pfam" id="PF00176">
    <property type="entry name" value="SNF2-rel_dom"/>
    <property type="match status" value="1"/>
</dbReference>
<evidence type="ECO:0000256" key="2">
    <source>
        <dbReference type="ARBA" id="ARBA00009220"/>
    </source>
</evidence>
<dbReference type="CDD" id="cd18793">
    <property type="entry name" value="SF2_C_SNF"/>
    <property type="match status" value="1"/>
</dbReference>
<evidence type="ECO:0000256" key="1">
    <source>
        <dbReference type="ARBA" id="ARBA00004123"/>
    </source>
</evidence>
<sequence>LLCGTLRPYQVSGMSWICRLYELGRNGILADEMGLGKTIQTIAAIAWLAERRQIWGPHLVVAPTSVVGNWVMEFQRWAPGLRVVAYTGSKKERAALRSGWTKPEHSDVVVTSYTLVLNDLAHLRRRRWVYLVVDEAHHIKNETSQAWRALMELPVLAKLLLTGTPFQNSLHELWSLLYFLSSSQEMRDRFTAEEWQAMTTPIADHAAAKRMIAGVHTLLRPYILRRLKSEVEQELPQKRYLIHVCPMSRMQRQLYTDFIAHHATRDKLQSRRPFSVIQCLAYLRQVCNHPYLITPPQPRSPVFLDFDAMPARSAMLERCFRIIDHTTAATAGTAAATAPPPPLVAFPTRDALLFDCGKLQVLAKLLARLRQTGHRCLIFTQMPRVLDLLELFLSASGYRYMRMDGSTPAAMRTTLVDGFNADPRFFCFILSTRSGGVGLNLTGADTVIFYDSDWNPAMDAQAQDRAHRIGQTREVTIYRLITAHSIEANILRKAEEKQRLSQLVIGAGHF</sequence>
<dbReference type="InterPro" id="IPR038718">
    <property type="entry name" value="SNF2-like_sf"/>
</dbReference>
<evidence type="ECO:0000259" key="12">
    <source>
        <dbReference type="PROSITE" id="PS51194"/>
    </source>
</evidence>
<evidence type="ECO:0000313" key="14">
    <source>
        <dbReference type="Proteomes" id="UP000274922"/>
    </source>
</evidence>
<dbReference type="InterPro" id="IPR000330">
    <property type="entry name" value="SNF2_N"/>
</dbReference>
<dbReference type="PANTHER" id="PTHR45685">
    <property type="entry name" value="HELICASE SRCAP-RELATED"/>
    <property type="match status" value="1"/>
</dbReference>
<keyword evidence="7" id="KW-0156">Chromatin regulator</keyword>
<dbReference type="PANTHER" id="PTHR45685:SF1">
    <property type="entry name" value="HELICASE SRCAP"/>
    <property type="match status" value="1"/>
</dbReference>
<evidence type="ECO:0000256" key="9">
    <source>
        <dbReference type="ARBA" id="ARBA00023159"/>
    </source>
</evidence>
<evidence type="ECO:0000256" key="3">
    <source>
        <dbReference type="ARBA" id="ARBA00022741"/>
    </source>
</evidence>
<dbReference type="Proteomes" id="UP000274922">
    <property type="component" value="Unassembled WGS sequence"/>
</dbReference>
<dbReference type="Gene3D" id="1.20.120.850">
    <property type="entry name" value="SWI2/SNF2 ATPases, N-terminal domain"/>
    <property type="match status" value="1"/>
</dbReference>
<dbReference type="GO" id="GO:0004386">
    <property type="term" value="F:helicase activity"/>
    <property type="evidence" value="ECO:0007669"/>
    <property type="project" value="UniProtKB-KW"/>
</dbReference>
<name>A0A4V1IU72_9FUNG</name>
<keyword evidence="4" id="KW-0378">Hydrolase</keyword>
<dbReference type="GO" id="GO:0000812">
    <property type="term" value="C:Swr1 complex"/>
    <property type="evidence" value="ECO:0007669"/>
    <property type="project" value="TreeGrafter"/>
</dbReference>
<comment type="similarity">
    <text evidence="2">Belongs to the SNF2/RAD54 helicase family. SWR1 subfamily.</text>
</comment>
<dbReference type="PROSITE" id="PS51194">
    <property type="entry name" value="HELICASE_CTER"/>
    <property type="match status" value="1"/>
</dbReference>
<dbReference type="FunFam" id="3.40.50.10810:FF:000005">
    <property type="entry name" value="Photoperiod-independent early flowering 1"/>
    <property type="match status" value="1"/>
</dbReference>
<dbReference type="AlphaFoldDB" id="A0A4V1IU72"/>
<organism evidence="13 14">
    <name type="scientific">Caulochytrium protostelioides</name>
    <dbReference type="NCBI Taxonomy" id="1555241"/>
    <lineage>
        <taxon>Eukaryota</taxon>
        <taxon>Fungi</taxon>
        <taxon>Fungi incertae sedis</taxon>
        <taxon>Chytridiomycota</taxon>
        <taxon>Chytridiomycota incertae sedis</taxon>
        <taxon>Chytridiomycetes</taxon>
        <taxon>Caulochytriales</taxon>
        <taxon>Caulochytriaceae</taxon>
        <taxon>Caulochytrium</taxon>
    </lineage>
</organism>
<evidence type="ECO:0000256" key="7">
    <source>
        <dbReference type="ARBA" id="ARBA00022853"/>
    </source>
</evidence>
<dbReference type="PROSITE" id="PS51192">
    <property type="entry name" value="HELICASE_ATP_BIND_1"/>
    <property type="match status" value="1"/>
</dbReference>
<dbReference type="SMART" id="SM00490">
    <property type="entry name" value="HELICc"/>
    <property type="match status" value="1"/>
</dbReference>
<dbReference type="STRING" id="1555241.A0A4V1IU72"/>
<dbReference type="InterPro" id="IPR001650">
    <property type="entry name" value="Helicase_C-like"/>
</dbReference>
<dbReference type="InterPro" id="IPR027417">
    <property type="entry name" value="P-loop_NTPase"/>
</dbReference>
<dbReference type="SMART" id="SM00487">
    <property type="entry name" value="DEXDc"/>
    <property type="match status" value="1"/>
</dbReference>
<dbReference type="InterPro" id="IPR049730">
    <property type="entry name" value="SNF2/RAD54-like_C"/>
</dbReference>
<keyword evidence="8" id="KW-0238">DNA-binding</keyword>
<keyword evidence="14" id="KW-1185">Reference proteome</keyword>
<evidence type="ECO:0000313" key="13">
    <source>
        <dbReference type="EMBL" id="RKO99548.1"/>
    </source>
</evidence>
<keyword evidence="3" id="KW-0547">Nucleotide-binding</keyword>
<dbReference type="GO" id="GO:0006338">
    <property type="term" value="P:chromatin remodeling"/>
    <property type="evidence" value="ECO:0007669"/>
    <property type="project" value="TreeGrafter"/>
</dbReference>
<dbReference type="GO" id="GO:0003677">
    <property type="term" value="F:DNA binding"/>
    <property type="evidence" value="ECO:0007669"/>
    <property type="project" value="UniProtKB-KW"/>
</dbReference>
<dbReference type="Gene3D" id="3.40.50.300">
    <property type="entry name" value="P-loop containing nucleotide triphosphate hydrolases"/>
    <property type="match status" value="1"/>
</dbReference>
<dbReference type="Pfam" id="PF00271">
    <property type="entry name" value="Helicase_C"/>
    <property type="match status" value="1"/>
</dbReference>
<dbReference type="Gene3D" id="3.40.50.10810">
    <property type="entry name" value="Tandem AAA-ATPase domain"/>
    <property type="match status" value="1"/>
</dbReference>
<keyword evidence="5" id="KW-0347">Helicase</keyword>
<accession>A0A4V1IU72</accession>
<keyword evidence="6" id="KW-0067">ATP-binding</keyword>
<evidence type="ECO:0000256" key="4">
    <source>
        <dbReference type="ARBA" id="ARBA00022801"/>
    </source>
</evidence>
<dbReference type="InterPro" id="IPR050520">
    <property type="entry name" value="INO80/SWR1_helicase"/>
</dbReference>
<evidence type="ECO:0000256" key="10">
    <source>
        <dbReference type="ARBA" id="ARBA00023242"/>
    </source>
</evidence>
<feature type="non-terminal residue" evidence="13">
    <location>
        <position position="1"/>
    </location>
</feature>
<dbReference type="InterPro" id="IPR014001">
    <property type="entry name" value="Helicase_ATP-bd"/>
</dbReference>
<keyword evidence="10" id="KW-0539">Nucleus</keyword>
<proteinExistence type="inferred from homology"/>
<evidence type="ECO:0000256" key="5">
    <source>
        <dbReference type="ARBA" id="ARBA00022806"/>
    </source>
</evidence>
<feature type="domain" description="Helicase C-terminal" evidence="12">
    <location>
        <begin position="361"/>
        <end position="510"/>
    </location>
</feature>
<keyword evidence="9" id="KW-0010">Activator</keyword>
<feature type="domain" description="Helicase ATP-binding" evidence="11">
    <location>
        <begin position="18"/>
        <end position="183"/>
    </location>
</feature>
<comment type="subcellular location">
    <subcellularLocation>
        <location evidence="1">Nucleus</location>
    </subcellularLocation>
</comment>
<dbReference type="GO" id="GO:0005524">
    <property type="term" value="F:ATP binding"/>
    <property type="evidence" value="ECO:0007669"/>
    <property type="project" value="UniProtKB-KW"/>
</dbReference>
<feature type="non-terminal residue" evidence="13">
    <location>
        <position position="510"/>
    </location>
</feature>
<gene>
    <name evidence="13" type="ORF">CXG81DRAFT_3624</name>
</gene>